<feature type="compositionally biased region" description="Polar residues" evidence="1">
    <location>
        <begin position="55"/>
        <end position="64"/>
    </location>
</feature>
<accession>A0ABY5RX54</accession>
<keyword evidence="3" id="KW-1185">Reference proteome</keyword>
<feature type="region of interest" description="Disordered" evidence="1">
    <location>
        <begin position="1"/>
        <end position="76"/>
    </location>
</feature>
<evidence type="ECO:0000313" key="2">
    <source>
        <dbReference type="EMBL" id="UVF20544.1"/>
    </source>
</evidence>
<name>A0ABY5RX54_9HYPH</name>
<protein>
    <submittedName>
        <fullName evidence="2">Uncharacterized protein</fullName>
    </submittedName>
</protein>
<dbReference type="EMBL" id="CP102845">
    <property type="protein sequence ID" value="UVF20544.1"/>
    <property type="molecule type" value="Genomic_DNA"/>
</dbReference>
<gene>
    <name evidence="2" type="ORF">HPT29_005250</name>
</gene>
<dbReference type="Proteomes" id="UP001017257">
    <property type="component" value="Chromosome"/>
</dbReference>
<evidence type="ECO:0000256" key="1">
    <source>
        <dbReference type="SAM" id="MobiDB-lite"/>
    </source>
</evidence>
<dbReference type="RefSeq" id="WP_173945104.1">
    <property type="nucleotide sequence ID" value="NZ_CP102845.1"/>
</dbReference>
<proteinExistence type="predicted"/>
<reference evidence="2" key="1">
    <citation type="submission" date="2022-08" db="EMBL/GenBank/DDBJ databases">
        <title>Microvirga terrae sp. nov., isolated from soil.</title>
        <authorList>
            <person name="Kim K.H."/>
            <person name="Seo Y.L."/>
            <person name="Kim J.M."/>
            <person name="Lee J.K."/>
            <person name="Han D.M."/>
            <person name="Jeon C.O."/>
        </authorList>
    </citation>
    <scope>NUCLEOTIDE SEQUENCE</scope>
    <source>
        <strain evidence="2">R24</strain>
    </source>
</reference>
<sequence>MGRCAFLHRDGRKNVRKGPGRSVETRYRRRQRGAPRVQAIPGVEQASPPGDREQTTQLSVHSTQAGSGGPASAVGAGPALAPAMTARTTISRAAAMESVIARASSRTGIAQP</sequence>
<evidence type="ECO:0000313" key="3">
    <source>
        <dbReference type="Proteomes" id="UP001017257"/>
    </source>
</evidence>
<organism evidence="2 3">
    <name type="scientific">Microvirga terrae</name>
    <dbReference type="NCBI Taxonomy" id="2740529"/>
    <lineage>
        <taxon>Bacteria</taxon>
        <taxon>Pseudomonadati</taxon>
        <taxon>Pseudomonadota</taxon>
        <taxon>Alphaproteobacteria</taxon>
        <taxon>Hyphomicrobiales</taxon>
        <taxon>Methylobacteriaceae</taxon>
        <taxon>Microvirga</taxon>
    </lineage>
</organism>